<accession>A0A6C0KK12</accession>
<dbReference type="InterPro" id="IPR038519">
    <property type="entry name" value="MCP_C_sf"/>
</dbReference>
<dbReference type="EMBL" id="MN740928">
    <property type="protein sequence ID" value="QHU18362.1"/>
    <property type="molecule type" value="Genomic_DNA"/>
</dbReference>
<dbReference type="AlphaFoldDB" id="A0A6C0KK12"/>
<dbReference type="Gene3D" id="2.70.9.20">
    <property type="entry name" value="Major capsid protein Vp54"/>
    <property type="match status" value="1"/>
</dbReference>
<dbReference type="InterPro" id="IPR031654">
    <property type="entry name" value="Capsid_N"/>
</dbReference>
<sequence>MPGGGLVSLVAYGAQNVILSGNPDMTYFYKTFKKYTHFSLETTTKLMDGPTDYPFDQTVQLRARIDRVGDLLSDMYFSFDIPAIYSKWHKMNPETGPASQHQFQWVRYLGAAAIQSVYITSGPNKVQEFTGEYLMSKALIDFPKDKFEKWQQLVGDVPENYNPALGLYGNPTATGGEYPTVFYDISTPSGAQNNTPSIPASTVYVPLPFWFTEEGQALPLIGLQYYTIDVTINLTPSQQLYTVMDLSGFRMAPGYRVMSSLSNIQNNKPDFVTTENTNQQIRNFFTDVNATVPPLNTWACSPTLHTTYVFLPEKERNLFATAPLMYLTRQVTLVSFPEIVSNSLLYLDIHNPITRIITVPRRSDVLLYRNNAVNFTNWWNWPQRPKIPTSVAINSPFIELESATGLLVPAGQVDIIQALRILADGNEIQELKPTTFYTNLTPWKYLDGGANRRLPIYSFELHSPTPQPAGSLNSSRIRRLQIDLQVYPLPPNSSYIYSMNFYVENINFYIVESGMGDVKYAL</sequence>
<name>A0A6C0KK12_9ZZZZ</name>
<evidence type="ECO:0000313" key="2">
    <source>
        <dbReference type="EMBL" id="QHU18362.1"/>
    </source>
</evidence>
<evidence type="ECO:0000259" key="1">
    <source>
        <dbReference type="Pfam" id="PF16903"/>
    </source>
</evidence>
<dbReference type="SUPFAM" id="SSF49749">
    <property type="entry name" value="Group II dsDNA viruses VP"/>
    <property type="match status" value="2"/>
</dbReference>
<feature type="domain" description="Major capsid protein N-terminal" evidence="1">
    <location>
        <begin position="26"/>
        <end position="246"/>
    </location>
</feature>
<dbReference type="Gene3D" id="2.70.9.10">
    <property type="entry name" value="Adenovirus Type 2 Hexon, domain 4"/>
    <property type="match status" value="1"/>
</dbReference>
<protein>
    <recommendedName>
        <fullName evidence="1">Major capsid protein N-terminal domain-containing protein</fullName>
    </recommendedName>
</protein>
<dbReference type="Pfam" id="PF16903">
    <property type="entry name" value="Capsid_N"/>
    <property type="match status" value="1"/>
</dbReference>
<proteinExistence type="predicted"/>
<dbReference type="InterPro" id="IPR016112">
    <property type="entry name" value="VP_dsDNA_II"/>
</dbReference>
<organism evidence="2">
    <name type="scientific">viral metagenome</name>
    <dbReference type="NCBI Taxonomy" id="1070528"/>
    <lineage>
        <taxon>unclassified sequences</taxon>
        <taxon>metagenomes</taxon>
        <taxon>organismal metagenomes</taxon>
    </lineage>
</organism>
<reference evidence="2" key="1">
    <citation type="journal article" date="2020" name="Nature">
        <title>Giant virus diversity and host interactions through global metagenomics.</title>
        <authorList>
            <person name="Schulz F."/>
            <person name="Roux S."/>
            <person name="Paez-Espino D."/>
            <person name="Jungbluth S."/>
            <person name="Walsh D.A."/>
            <person name="Denef V.J."/>
            <person name="McMahon K.D."/>
            <person name="Konstantinidis K.T."/>
            <person name="Eloe-Fadrosh E.A."/>
            <person name="Kyrpides N.C."/>
            <person name="Woyke T."/>
        </authorList>
    </citation>
    <scope>NUCLEOTIDE SEQUENCE</scope>
    <source>
        <strain evidence="2">GVMAG-S-3300013006-138</strain>
    </source>
</reference>